<dbReference type="AlphaFoldDB" id="A0A1G5BZV3"/>
<evidence type="ECO:0000256" key="1">
    <source>
        <dbReference type="SAM" id="Phobius"/>
    </source>
</evidence>
<dbReference type="OrthoDB" id="9805025at2"/>
<reference evidence="4" key="1">
    <citation type="submission" date="2016-10" db="EMBL/GenBank/DDBJ databases">
        <authorList>
            <person name="Varghese N."/>
            <person name="Submissions S."/>
        </authorList>
    </citation>
    <scope>NUCLEOTIDE SEQUENCE [LARGE SCALE GENOMIC DNA]</scope>
    <source>
        <strain evidence="4">XBD2006</strain>
    </source>
</reference>
<dbReference type="PANTHER" id="PTHR36834">
    <property type="entry name" value="MEMBRANE PROTEIN-RELATED"/>
    <property type="match status" value="1"/>
</dbReference>
<sequence>MIQITYLGMFTFITICWIVARIICARVNKSVNIRYELKLLTIYACLVVIARYVYFPFELENGHIPPVIFDIHRAYPFKCNFKILLFLEQKYVGYKINILGNIAMFIPVGMALPFCYKKLSNIIKVTLIGLCWTVFIEISQLPLYQRRTDIDDVLLNTLGVLIGAIIYFEAKAVYEFIKEDKKSSKMITEN</sequence>
<evidence type="ECO:0000259" key="2">
    <source>
        <dbReference type="Pfam" id="PF04892"/>
    </source>
</evidence>
<feature type="transmembrane region" description="Helical" evidence="1">
    <location>
        <begin position="153"/>
        <end position="177"/>
    </location>
</feature>
<feature type="transmembrane region" description="Helical" evidence="1">
    <location>
        <begin position="6"/>
        <end position="25"/>
    </location>
</feature>
<evidence type="ECO:0000313" key="4">
    <source>
        <dbReference type="Proteomes" id="UP000183047"/>
    </source>
</evidence>
<dbReference type="PANTHER" id="PTHR36834:SF1">
    <property type="entry name" value="INTEGRAL MEMBRANE PROTEIN"/>
    <property type="match status" value="1"/>
</dbReference>
<dbReference type="Pfam" id="PF04892">
    <property type="entry name" value="VanZ"/>
    <property type="match status" value="1"/>
</dbReference>
<evidence type="ECO:0000313" key="3">
    <source>
        <dbReference type="EMBL" id="SCX95574.1"/>
    </source>
</evidence>
<gene>
    <name evidence="3" type="ORF">SAMN02910451_00898</name>
</gene>
<organism evidence="3 4">
    <name type="scientific">Butyrivibrio hungatei</name>
    <dbReference type="NCBI Taxonomy" id="185008"/>
    <lineage>
        <taxon>Bacteria</taxon>
        <taxon>Bacillati</taxon>
        <taxon>Bacillota</taxon>
        <taxon>Clostridia</taxon>
        <taxon>Lachnospirales</taxon>
        <taxon>Lachnospiraceae</taxon>
        <taxon>Butyrivibrio</taxon>
    </lineage>
</organism>
<dbReference type="InterPro" id="IPR053150">
    <property type="entry name" value="Teicoplanin_resist-assoc"/>
</dbReference>
<dbReference type="RefSeq" id="WP_074461632.1">
    <property type="nucleotide sequence ID" value="NZ_FMUR01000005.1"/>
</dbReference>
<protein>
    <submittedName>
        <fullName evidence="3">Glycopeptide antibiotics resistance protein</fullName>
    </submittedName>
</protein>
<accession>A0A1G5BZV3</accession>
<keyword evidence="1" id="KW-0472">Membrane</keyword>
<feature type="transmembrane region" description="Helical" evidence="1">
    <location>
        <begin position="37"/>
        <end position="55"/>
    </location>
</feature>
<dbReference type="EMBL" id="FMUR01000005">
    <property type="protein sequence ID" value="SCX95574.1"/>
    <property type="molecule type" value="Genomic_DNA"/>
</dbReference>
<feature type="transmembrane region" description="Helical" evidence="1">
    <location>
        <begin position="94"/>
        <end position="115"/>
    </location>
</feature>
<keyword evidence="1" id="KW-1133">Transmembrane helix</keyword>
<feature type="transmembrane region" description="Helical" evidence="1">
    <location>
        <begin position="122"/>
        <end position="141"/>
    </location>
</feature>
<feature type="domain" description="VanZ-like" evidence="2">
    <location>
        <begin position="68"/>
        <end position="168"/>
    </location>
</feature>
<proteinExistence type="predicted"/>
<keyword evidence="4" id="KW-1185">Reference proteome</keyword>
<name>A0A1G5BZV3_9FIRM</name>
<dbReference type="InterPro" id="IPR006976">
    <property type="entry name" value="VanZ-like"/>
</dbReference>
<dbReference type="Proteomes" id="UP000183047">
    <property type="component" value="Unassembled WGS sequence"/>
</dbReference>
<keyword evidence="1" id="KW-0812">Transmembrane</keyword>